<sequence length="122" mass="12773">MKRPSRLLKIERKRSPMMTSVQAAANEQIPAIGGRLSPLVMPSPEKVVSCAGLEEAAIIFAAQAAKNAYAATAHGLGREALRAIFRQGAVVGAFTVSETGASMIKSSGPLSVAELVRVRALD</sequence>
<dbReference type="Proteomes" id="UP000256269">
    <property type="component" value="Unassembled WGS sequence"/>
</dbReference>
<gene>
    <name evidence="1" type="ORF">BCF44_12634</name>
</gene>
<dbReference type="AlphaFoldDB" id="A0A3E0GUH6"/>
<protein>
    <submittedName>
        <fullName evidence="1">Uncharacterized protein</fullName>
    </submittedName>
</protein>
<evidence type="ECO:0000313" key="1">
    <source>
        <dbReference type="EMBL" id="REH28592.1"/>
    </source>
</evidence>
<keyword evidence="2" id="KW-1185">Reference proteome</keyword>
<proteinExistence type="predicted"/>
<dbReference type="EMBL" id="QUNO01000026">
    <property type="protein sequence ID" value="REH28592.1"/>
    <property type="molecule type" value="Genomic_DNA"/>
</dbReference>
<accession>A0A3E0GUH6</accession>
<dbReference type="RefSeq" id="WP_147328964.1">
    <property type="nucleotide sequence ID" value="NZ_CP144375.1"/>
</dbReference>
<reference evidence="1 2" key="1">
    <citation type="submission" date="2018-08" db="EMBL/GenBank/DDBJ databases">
        <title>Genomic Encyclopedia of Archaeal and Bacterial Type Strains, Phase II (KMG-II): from individual species to whole genera.</title>
        <authorList>
            <person name="Goeker M."/>
        </authorList>
    </citation>
    <scope>NUCLEOTIDE SEQUENCE [LARGE SCALE GENOMIC DNA]</scope>
    <source>
        <strain evidence="1 2">DSM 45791</strain>
    </source>
</reference>
<organism evidence="1 2">
    <name type="scientific">Kutzneria buriramensis</name>
    <dbReference type="NCBI Taxonomy" id="1045776"/>
    <lineage>
        <taxon>Bacteria</taxon>
        <taxon>Bacillati</taxon>
        <taxon>Actinomycetota</taxon>
        <taxon>Actinomycetes</taxon>
        <taxon>Pseudonocardiales</taxon>
        <taxon>Pseudonocardiaceae</taxon>
        <taxon>Kutzneria</taxon>
    </lineage>
</organism>
<name>A0A3E0GUH6_9PSEU</name>
<comment type="caution">
    <text evidence="1">The sequence shown here is derived from an EMBL/GenBank/DDBJ whole genome shotgun (WGS) entry which is preliminary data.</text>
</comment>
<evidence type="ECO:0000313" key="2">
    <source>
        <dbReference type="Proteomes" id="UP000256269"/>
    </source>
</evidence>